<protein>
    <submittedName>
        <fullName evidence="2">Uncharacterized protein</fullName>
    </submittedName>
</protein>
<dbReference type="Proteomes" id="UP001176961">
    <property type="component" value="Unassembled WGS sequence"/>
</dbReference>
<dbReference type="AlphaFoldDB" id="A0AA36DM34"/>
<keyword evidence="1" id="KW-0732">Signal</keyword>
<accession>A0AA36DM34</accession>
<name>A0AA36DM34_CYLNA</name>
<feature type="signal peptide" evidence="1">
    <location>
        <begin position="1"/>
        <end position="16"/>
    </location>
</feature>
<evidence type="ECO:0000256" key="1">
    <source>
        <dbReference type="SAM" id="SignalP"/>
    </source>
</evidence>
<dbReference type="EMBL" id="CATQJL010000001">
    <property type="protein sequence ID" value="CAJ0589079.1"/>
    <property type="molecule type" value="Genomic_DNA"/>
</dbReference>
<feature type="chain" id="PRO_5041320399" evidence="1">
    <location>
        <begin position="17"/>
        <end position="151"/>
    </location>
</feature>
<evidence type="ECO:0000313" key="3">
    <source>
        <dbReference type="Proteomes" id="UP001176961"/>
    </source>
</evidence>
<comment type="caution">
    <text evidence="2">The sequence shown here is derived from an EMBL/GenBank/DDBJ whole genome shotgun (WGS) entry which is preliminary data.</text>
</comment>
<proteinExistence type="predicted"/>
<keyword evidence="3" id="KW-1185">Reference proteome</keyword>
<gene>
    <name evidence="2" type="ORF">CYNAS_LOCUS1062</name>
</gene>
<reference evidence="2" key="1">
    <citation type="submission" date="2023-07" db="EMBL/GenBank/DDBJ databases">
        <authorList>
            <consortium name="CYATHOMIX"/>
        </authorList>
    </citation>
    <scope>NUCLEOTIDE SEQUENCE</scope>
    <source>
        <strain evidence="2">N/A</strain>
    </source>
</reference>
<sequence length="151" mass="17627">MRQFYILLVVLTAVSSYNQLAEYKCKSKLYAQGEIKLSLFNFRMRKLLQKYLGKLEYTCNMAELAMIYLMQGSTMDSDRMPALVLTVQTGMKQTTPTSLADLVVNENRKIIIQERKRLLRMRYFGCGFLRKTYTAQVLCFFTTHNPNSNNF</sequence>
<organism evidence="2 3">
    <name type="scientific">Cylicocyclus nassatus</name>
    <name type="common">Nematode worm</name>
    <dbReference type="NCBI Taxonomy" id="53992"/>
    <lineage>
        <taxon>Eukaryota</taxon>
        <taxon>Metazoa</taxon>
        <taxon>Ecdysozoa</taxon>
        <taxon>Nematoda</taxon>
        <taxon>Chromadorea</taxon>
        <taxon>Rhabditida</taxon>
        <taxon>Rhabditina</taxon>
        <taxon>Rhabditomorpha</taxon>
        <taxon>Strongyloidea</taxon>
        <taxon>Strongylidae</taxon>
        <taxon>Cylicocyclus</taxon>
    </lineage>
</organism>
<evidence type="ECO:0000313" key="2">
    <source>
        <dbReference type="EMBL" id="CAJ0589079.1"/>
    </source>
</evidence>